<evidence type="ECO:0000313" key="3">
    <source>
        <dbReference type="Proteomes" id="UP001143372"/>
    </source>
</evidence>
<evidence type="ECO:0000259" key="1">
    <source>
        <dbReference type="PROSITE" id="PS51819"/>
    </source>
</evidence>
<keyword evidence="3" id="KW-1185">Reference proteome</keyword>
<protein>
    <recommendedName>
        <fullName evidence="1">VOC domain-containing protein</fullName>
    </recommendedName>
</protein>
<dbReference type="SUPFAM" id="SSF54593">
    <property type="entry name" value="Glyoxalase/Bleomycin resistance protein/Dihydroxybiphenyl dioxygenase"/>
    <property type="match status" value="1"/>
</dbReference>
<dbReference type="RefSeq" id="WP_271168021.1">
    <property type="nucleotide sequence ID" value="NZ_BSFI01000007.1"/>
</dbReference>
<dbReference type="AlphaFoldDB" id="A0A9W6IZ06"/>
<dbReference type="Pfam" id="PF00903">
    <property type="entry name" value="Glyoxalase"/>
    <property type="match status" value="1"/>
</dbReference>
<dbReference type="PROSITE" id="PS51819">
    <property type="entry name" value="VOC"/>
    <property type="match status" value="1"/>
</dbReference>
<name>A0A9W6IZ06_9HYPH</name>
<feature type="domain" description="VOC" evidence="1">
    <location>
        <begin position="6"/>
        <end position="128"/>
    </location>
</feature>
<sequence length="143" mass="15134">MQPPLRLTLLTLGVADVARSTAFYEALGLKRSSASNADVSFFESGGVALALFGREALAADAGVSADGSGFRGQSLAWNLGSPTEVDKAVVRIVAAGGSLVKPPHRTFWGGYAGYAEDPDGHLWEIAHNPFFPFDDEGRLRLPD</sequence>
<evidence type="ECO:0000313" key="2">
    <source>
        <dbReference type="EMBL" id="GLK67770.1"/>
    </source>
</evidence>
<gene>
    <name evidence="2" type="ORF">GCM10008179_14080</name>
</gene>
<dbReference type="PANTHER" id="PTHR36503">
    <property type="entry name" value="BLR2520 PROTEIN"/>
    <property type="match status" value="1"/>
</dbReference>
<reference evidence="2" key="2">
    <citation type="submission" date="2023-01" db="EMBL/GenBank/DDBJ databases">
        <authorList>
            <person name="Sun Q."/>
            <person name="Evtushenko L."/>
        </authorList>
    </citation>
    <scope>NUCLEOTIDE SEQUENCE</scope>
    <source>
        <strain evidence="2">VKM B-2347</strain>
    </source>
</reference>
<comment type="caution">
    <text evidence="2">The sequence shown here is derived from an EMBL/GenBank/DDBJ whole genome shotgun (WGS) entry which is preliminary data.</text>
</comment>
<dbReference type="CDD" id="cd07251">
    <property type="entry name" value="VOC_like"/>
    <property type="match status" value="1"/>
</dbReference>
<dbReference type="InterPro" id="IPR037523">
    <property type="entry name" value="VOC_core"/>
</dbReference>
<dbReference type="EMBL" id="BSFI01000007">
    <property type="protein sequence ID" value="GLK67770.1"/>
    <property type="molecule type" value="Genomic_DNA"/>
</dbReference>
<dbReference type="Gene3D" id="3.10.180.10">
    <property type="entry name" value="2,3-Dihydroxybiphenyl 1,2-Dioxygenase, domain 1"/>
    <property type="match status" value="1"/>
</dbReference>
<dbReference type="InterPro" id="IPR029068">
    <property type="entry name" value="Glyas_Bleomycin-R_OHBP_Dase"/>
</dbReference>
<accession>A0A9W6IZ06</accession>
<reference evidence="2" key="1">
    <citation type="journal article" date="2014" name="Int. J. Syst. Evol. Microbiol.">
        <title>Complete genome sequence of Corynebacterium casei LMG S-19264T (=DSM 44701T), isolated from a smear-ripened cheese.</title>
        <authorList>
            <consortium name="US DOE Joint Genome Institute (JGI-PGF)"/>
            <person name="Walter F."/>
            <person name="Albersmeier A."/>
            <person name="Kalinowski J."/>
            <person name="Ruckert C."/>
        </authorList>
    </citation>
    <scope>NUCLEOTIDE SEQUENCE</scope>
    <source>
        <strain evidence="2">VKM B-2347</strain>
    </source>
</reference>
<dbReference type="InterPro" id="IPR004360">
    <property type="entry name" value="Glyas_Fos-R_dOase_dom"/>
</dbReference>
<proteinExistence type="predicted"/>
<dbReference type="Proteomes" id="UP001143372">
    <property type="component" value="Unassembled WGS sequence"/>
</dbReference>
<dbReference type="PANTHER" id="PTHR36503:SF1">
    <property type="entry name" value="BLR2520 PROTEIN"/>
    <property type="match status" value="1"/>
</dbReference>
<organism evidence="2 3">
    <name type="scientific">Hansschlegelia plantiphila</name>
    <dbReference type="NCBI Taxonomy" id="374655"/>
    <lineage>
        <taxon>Bacteria</taxon>
        <taxon>Pseudomonadati</taxon>
        <taxon>Pseudomonadota</taxon>
        <taxon>Alphaproteobacteria</taxon>
        <taxon>Hyphomicrobiales</taxon>
        <taxon>Methylopilaceae</taxon>
        <taxon>Hansschlegelia</taxon>
    </lineage>
</organism>